<evidence type="ECO:0000256" key="3">
    <source>
        <dbReference type="SAM" id="SignalP"/>
    </source>
</evidence>
<feature type="domain" description="Glycosyl hydrolase family 13 catalytic" evidence="4">
    <location>
        <begin position="46"/>
        <end position="550"/>
    </location>
</feature>
<dbReference type="InterPro" id="IPR017853">
    <property type="entry name" value="GH"/>
</dbReference>
<keyword evidence="1 5" id="KW-0378">Hydrolase</keyword>
<keyword evidence="2" id="KW-0326">Glycosidase</keyword>
<gene>
    <name evidence="5" type="ORF">RM552_08810</name>
</gene>
<dbReference type="Pfam" id="PF00128">
    <property type="entry name" value="Alpha-amylase"/>
    <property type="match status" value="2"/>
</dbReference>
<dbReference type="Proteomes" id="UP001253545">
    <property type="component" value="Unassembled WGS sequence"/>
</dbReference>
<dbReference type="InterPro" id="IPR006047">
    <property type="entry name" value="GH13_cat_dom"/>
</dbReference>
<dbReference type="SMART" id="SM00642">
    <property type="entry name" value="Aamy"/>
    <property type="match status" value="1"/>
</dbReference>
<dbReference type="PANTHER" id="PTHR10357">
    <property type="entry name" value="ALPHA-AMYLASE FAMILY MEMBER"/>
    <property type="match status" value="1"/>
</dbReference>
<dbReference type="PANTHER" id="PTHR10357:SF210">
    <property type="entry name" value="MALTODEXTRIN GLUCOSIDASE"/>
    <property type="match status" value="1"/>
</dbReference>
<dbReference type="RefSeq" id="WP_311368458.1">
    <property type="nucleotide sequence ID" value="NZ_JAVRHX010000002.1"/>
</dbReference>
<evidence type="ECO:0000256" key="2">
    <source>
        <dbReference type="ARBA" id="ARBA00023295"/>
    </source>
</evidence>
<evidence type="ECO:0000256" key="1">
    <source>
        <dbReference type="ARBA" id="ARBA00022801"/>
    </source>
</evidence>
<protein>
    <submittedName>
        <fullName evidence="5">Glycoside hydrolase family 13 protein</fullName>
    </submittedName>
</protein>
<proteinExistence type="predicted"/>
<sequence>MQKILLLTALIASVFISGGCTNDNAKNEETLPTKPPEWTKEAIWYQIFVERFHNGDVTNDPTSESIQGSYPGYIPDDWKLTPWTQDWYQADEYFSSLDGKTDFTGNEISSFDAKTALRRYGGDLQGVIDKLDYLQTLGINAIYFNPINDAPSMHKYDARHWRHVDVNFGPEPAKDREIIADEDPSDPDTWEFTHADKLFLALIKQAKARGIRVILDYSWNHTGHTFWAWQDLLKNQQSSDYADWYWVKQFDDPDTPDNEFEYRGWFGVFDLPEIKETVYADHAEKVSLVEGNIYSQAAKEHIFAITRRWLDPNGDGDPEDGIDGFRLDVAAEVPIGFWREYREVVKRLNPEAYLVGEIWWEKFPDDLFDPQPFLQGDIFDAVMNYRWYREARRFFAEAPNPISANEFSNRLASFTNNLAPEYPYAMMNMSASHDSPRLSTSFYNNNKYKFNAKETQDANYKINKPDLDTTLRVKLMLAHQYTYVGAPQIWQGDEMGMWGSDDPHNRKPLIWPELTFDDEKVHPLGKPKKADKVAFDQSMFDYYQSLIKLRQSSAVLRLGEIQFDSYDDGERLLSYRRFWPDSNDMATQKSSQAWVAFNLQERPVDIEIPEQILNTNSWTLWQSSDIKIKQAVPAETLTLNGLSALIIISE</sequence>
<feature type="chain" id="PRO_5046432618" evidence="3">
    <location>
        <begin position="26"/>
        <end position="650"/>
    </location>
</feature>
<dbReference type="PROSITE" id="PS51257">
    <property type="entry name" value="PROKAR_LIPOPROTEIN"/>
    <property type="match status" value="1"/>
</dbReference>
<accession>A0ABU2ZSD1</accession>
<dbReference type="EMBL" id="JAVRHX010000002">
    <property type="protein sequence ID" value="MDT0594938.1"/>
    <property type="molecule type" value="Genomic_DNA"/>
</dbReference>
<evidence type="ECO:0000313" key="6">
    <source>
        <dbReference type="Proteomes" id="UP001253545"/>
    </source>
</evidence>
<organism evidence="5 6">
    <name type="scientific">Glaciecola petra</name>
    <dbReference type="NCBI Taxonomy" id="3075602"/>
    <lineage>
        <taxon>Bacteria</taxon>
        <taxon>Pseudomonadati</taxon>
        <taxon>Pseudomonadota</taxon>
        <taxon>Gammaproteobacteria</taxon>
        <taxon>Alteromonadales</taxon>
        <taxon>Alteromonadaceae</taxon>
        <taxon>Glaciecola</taxon>
    </lineage>
</organism>
<name>A0ABU2ZSD1_9ALTE</name>
<reference evidence="5 6" key="1">
    <citation type="submission" date="2023-09" db="EMBL/GenBank/DDBJ databases">
        <authorList>
            <person name="Rey-Velasco X."/>
        </authorList>
    </citation>
    <scope>NUCLEOTIDE SEQUENCE [LARGE SCALE GENOMIC DNA]</scope>
    <source>
        <strain evidence="5 6">P117</strain>
    </source>
</reference>
<dbReference type="CDD" id="cd11338">
    <property type="entry name" value="AmyAc_CMD"/>
    <property type="match status" value="1"/>
</dbReference>
<evidence type="ECO:0000313" key="5">
    <source>
        <dbReference type="EMBL" id="MDT0594938.1"/>
    </source>
</evidence>
<evidence type="ECO:0000259" key="4">
    <source>
        <dbReference type="SMART" id="SM00642"/>
    </source>
</evidence>
<dbReference type="SUPFAM" id="SSF51445">
    <property type="entry name" value="(Trans)glycosidases"/>
    <property type="match status" value="1"/>
</dbReference>
<keyword evidence="6" id="KW-1185">Reference proteome</keyword>
<dbReference type="GO" id="GO:0016787">
    <property type="term" value="F:hydrolase activity"/>
    <property type="evidence" value="ECO:0007669"/>
    <property type="project" value="UniProtKB-KW"/>
</dbReference>
<feature type="signal peptide" evidence="3">
    <location>
        <begin position="1"/>
        <end position="25"/>
    </location>
</feature>
<comment type="caution">
    <text evidence="5">The sequence shown here is derived from an EMBL/GenBank/DDBJ whole genome shotgun (WGS) entry which is preliminary data.</text>
</comment>
<dbReference type="Gene3D" id="3.20.20.80">
    <property type="entry name" value="Glycosidases"/>
    <property type="match status" value="1"/>
</dbReference>
<keyword evidence="3" id="KW-0732">Signal</keyword>